<dbReference type="EMBL" id="UYRT01027779">
    <property type="protein sequence ID" value="VDK66734.1"/>
    <property type="molecule type" value="Genomic_DNA"/>
</dbReference>
<reference evidence="4" key="1">
    <citation type="submission" date="2016-06" db="UniProtKB">
        <authorList>
            <consortium name="WormBaseParasite"/>
        </authorList>
    </citation>
    <scope>IDENTIFICATION</scope>
</reference>
<name>A0A183DJS9_9BILA</name>
<reference evidence="2 3" key="2">
    <citation type="submission" date="2018-11" db="EMBL/GenBank/DDBJ databases">
        <authorList>
            <consortium name="Pathogen Informatics"/>
        </authorList>
    </citation>
    <scope>NUCLEOTIDE SEQUENCE [LARGE SCALE GENOMIC DNA]</scope>
</reference>
<feature type="compositionally biased region" description="Basic and acidic residues" evidence="1">
    <location>
        <begin position="93"/>
        <end position="105"/>
    </location>
</feature>
<feature type="region of interest" description="Disordered" evidence="1">
    <location>
        <begin position="1"/>
        <end position="130"/>
    </location>
</feature>
<gene>
    <name evidence="2" type="ORF">GPUH_LOCUS8972</name>
</gene>
<dbReference type="WBParaSite" id="GPUH_0000898001-mRNA-1">
    <property type="protein sequence ID" value="GPUH_0000898001-mRNA-1"/>
    <property type="gene ID" value="GPUH_0000898001"/>
</dbReference>
<protein>
    <submittedName>
        <fullName evidence="2 4">Uncharacterized protein</fullName>
    </submittedName>
</protein>
<organism evidence="4">
    <name type="scientific">Gongylonema pulchrum</name>
    <dbReference type="NCBI Taxonomy" id="637853"/>
    <lineage>
        <taxon>Eukaryota</taxon>
        <taxon>Metazoa</taxon>
        <taxon>Ecdysozoa</taxon>
        <taxon>Nematoda</taxon>
        <taxon>Chromadorea</taxon>
        <taxon>Rhabditida</taxon>
        <taxon>Spirurina</taxon>
        <taxon>Spiruromorpha</taxon>
        <taxon>Spiruroidea</taxon>
        <taxon>Gongylonematidae</taxon>
        <taxon>Gongylonema</taxon>
    </lineage>
</organism>
<sequence>MLLGAPLLSRSSDQSARHSAGQESASSEGDEEGQGWQREGVSPASSTGGYEWNRQIIEGGGGGQIAAQGVNREQSSSVQRSDGQSAWSGYSIRTHESEELERSDNGESALPAQFVPQRDEGQWQSGIVEGGDLRELERDSDRIWASAAERAWWGGYDQGGAAAEAQRDIFYEPELD</sequence>
<evidence type="ECO:0000313" key="4">
    <source>
        <dbReference type="WBParaSite" id="GPUH_0000898001-mRNA-1"/>
    </source>
</evidence>
<accession>A0A183DJS9</accession>
<evidence type="ECO:0000313" key="2">
    <source>
        <dbReference type="EMBL" id="VDK66734.1"/>
    </source>
</evidence>
<evidence type="ECO:0000256" key="1">
    <source>
        <dbReference type="SAM" id="MobiDB-lite"/>
    </source>
</evidence>
<dbReference type="Proteomes" id="UP000271098">
    <property type="component" value="Unassembled WGS sequence"/>
</dbReference>
<dbReference type="AlphaFoldDB" id="A0A183DJS9"/>
<proteinExistence type="predicted"/>
<feature type="compositionally biased region" description="Polar residues" evidence="1">
    <location>
        <begin position="71"/>
        <end position="88"/>
    </location>
</feature>
<keyword evidence="3" id="KW-1185">Reference proteome</keyword>
<evidence type="ECO:0000313" key="3">
    <source>
        <dbReference type="Proteomes" id="UP000271098"/>
    </source>
</evidence>